<dbReference type="InterPro" id="IPR006419">
    <property type="entry name" value="NMN_transpt_PnuC"/>
</dbReference>
<keyword evidence="6" id="KW-1003">Cell membrane</keyword>
<organism evidence="11 12">
    <name type="scientific">Bacteroides uniformis dnLKV2</name>
    <dbReference type="NCBI Taxonomy" id="1235787"/>
    <lineage>
        <taxon>Bacteria</taxon>
        <taxon>Pseudomonadati</taxon>
        <taxon>Bacteroidota</taxon>
        <taxon>Bacteroidia</taxon>
        <taxon>Bacteroidales</taxon>
        <taxon>Bacteroidaceae</taxon>
        <taxon>Bacteroides</taxon>
    </lineage>
</organism>
<keyword evidence="5" id="KW-0813">Transport</keyword>
<evidence type="ECO:0000256" key="7">
    <source>
        <dbReference type="ARBA" id="ARBA00022692"/>
    </source>
</evidence>
<dbReference type="PATRIC" id="fig|1235787.3.peg.3612"/>
<feature type="transmembrane region" description="Helical" evidence="10">
    <location>
        <begin position="119"/>
        <end position="139"/>
    </location>
</feature>
<feature type="transmembrane region" description="Helical" evidence="10">
    <location>
        <begin position="195"/>
        <end position="212"/>
    </location>
</feature>
<keyword evidence="8 10" id="KW-1133">Transmembrane helix</keyword>
<proteinExistence type="inferred from homology"/>
<reference evidence="11 12" key="1">
    <citation type="submission" date="2013-04" db="EMBL/GenBank/DDBJ databases">
        <title>The Genome Sequence of Bacteroides uniformis dnLKV2.</title>
        <authorList>
            <consortium name="The Broad Institute Genomics Platform"/>
            <consortium name="The Broad Institute Genome Sequencing Center for Infectious Disease"/>
            <person name="Earl A."/>
            <person name="Xavier R."/>
            <person name="Kuhn K."/>
            <person name="Stappenbeck T."/>
            <person name="Walker B."/>
            <person name="Young S."/>
            <person name="Zeng Q."/>
            <person name="Gargeya S."/>
            <person name="Fitzgerald M."/>
            <person name="Haas B."/>
            <person name="Abouelleil A."/>
            <person name="Allen A.W."/>
            <person name="Alvarado L."/>
            <person name="Arachchi H.M."/>
            <person name="Berlin A.M."/>
            <person name="Chapman S.B."/>
            <person name="Gainer-Dewar J."/>
            <person name="Goldberg J."/>
            <person name="Griggs A."/>
            <person name="Gujja S."/>
            <person name="Hansen M."/>
            <person name="Howarth C."/>
            <person name="Imamovic A."/>
            <person name="Ireland A."/>
            <person name="Larimer J."/>
            <person name="McCowan C."/>
            <person name="Murphy C."/>
            <person name="Pearson M."/>
            <person name="Poon T.W."/>
            <person name="Priest M."/>
            <person name="Roberts A."/>
            <person name="Saif S."/>
            <person name="Shea T."/>
            <person name="Sisk P."/>
            <person name="Sykes S."/>
            <person name="Wortman J."/>
            <person name="Nusbaum C."/>
            <person name="Birren B."/>
        </authorList>
    </citation>
    <scope>NUCLEOTIDE SEQUENCE [LARGE SCALE GENOMIC DNA]</scope>
    <source>
        <strain evidence="12">dnLKV2</strain>
    </source>
</reference>
<protein>
    <recommendedName>
        <fullName evidence="4">Nicotinamide riboside transporter PnuC</fullName>
    </recommendedName>
</protein>
<dbReference type="EMBL" id="ASSO01000011">
    <property type="protein sequence ID" value="EOS06675.1"/>
    <property type="molecule type" value="Genomic_DNA"/>
</dbReference>
<dbReference type="GO" id="GO:0034257">
    <property type="term" value="F:nicotinamide riboside transmembrane transporter activity"/>
    <property type="evidence" value="ECO:0007669"/>
    <property type="project" value="InterPro"/>
</dbReference>
<evidence type="ECO:0000256" key="3">
    <source>
        <dbReference type="ARBA" id="ARBA00006669"/>
    </source>
</evidence>
<evidence type="ECO:0000256" key="9">
    <source>
        <dbReference type="ARBA" id="ARBA00023136"/>
    </source>
</evidence>
<feature type="transmembrane region" description="Helical" evidence="10">
    <location>
        <begin position="12"/>
        <end position="29"/>
    </location>
</feature>
<dbReference type="HOGENOM" id="CLU_076589_2_0_10"/>
<comment type="subcellular location">
    <subcellularLocation>
        <location evidence="2">Cell membrane</location>
        <topology evidence="2">Multi-pass membrane protein</topology>
    </subcellularLocation>
</comment>
<dbReference type="NCBIfam" id="TIGR01528">
    <property type="entry name" value="NMN_trans_PnuC"/>
    <property type="match status" value="1"/>
</dbReference>
<evidence type="ECO:0000256" key="8">
    <source>
        <dbReference type="ARBA" id="ARBA00022989"/>
    </source>
</evidence>
<dbReference type="Proteomes" id="UP000014212">
    <property type="component" value="Unassembled WGS sequence"/>
</dbReference>
<evidence type="ECO:0000256" key="10">
    <source>
        <dbReference type="SAM" id="Phobius"/>
    </source>
</evidence>
<dbReference type="GO" id="GO:0005886">
    <property type="term" value="C:plasma membrane"/>
    <property type="evidence" value="ECO:0007669"/>
    <property type="project" value="UniProtKB-SubCell"/>
</dbReference>
<evidence type="ECO:0000256" key="5">
    <source>
        <dbReference type="ARBA" id="ARBA00022448"/>
    </source>
</evidence>
<feature type="transmembrane region" description="Helical" evidence="10">
    <location>
        <begin position="36"/>
        <end position="54"/>
    </location>
</feature>
<comment type="caution">
    <text evidence="11">The sequence shown here is derived from an EMBL/GenBank/DDBJ whole genome shotgun (WGS) entry which is preliminary data.</text>
</comment>
<evidence type="ECO:0000256" key="2">
    <source>
        <dbReference type="ARBA" id="ARBA00004651"/>
    </source>
</evidence>
<comment type="function">
    <text evidence="1">Required for nicotinamide riboside transport across the inner membrane.</text>
</comment>
<gene>
    <name evidence="11" type="ORF">C801_03546</name>
</gene>
<keyword evidence="7 10" id="KW-0812">Transmembrane</keyword>
<accession>R9HZX2</accession>
<evidence type="ECO:0000313" key="11">
    <source>
        <dbReference type="EMBL" id="EOS06675.1"/>
    </source>
</evidence>
<evidence type="ECO:0000256" key="4">
    <source>
        <dbReference type="ARBA" id="ARBA00017522"/>
    </source>
</evidence>
<dbReference type="AlphaFoldDB" id="R9HZX2"/>
<evidence type="ECO:0000256" key="1">
    <source>
        <dbReference type="ARBA" id="ARBA00002672"/>
    </source>
</evidence>
<feature type="transmembrane region" description="Helical" evidence="10">
    <location>
        <begin position="66"/>
        <end position="85"/>
    </location>
</feature>
<comment type="similarity">
    <text evidence="3">Belongs to the nicotinamide ribonucleoside (NR) uptake permease (TC 4.B.1) family.</text>
</comment>
<sequence>MKGREDSLSVFMEHALEIIGTLVGLLYLWLEYRASIYLWIAGIIMPAVYIFVYYDAGLYADFGINIYYLGAAIYGWMMWKYGTFLRRKILRQKAPVQQVEDRRTEGQKELPITRMPVRYLLPLTVIFAAALLGIAWILVNFTDSNVPWLDSFTTAMSIIGMWMLARKYVEQWWAWIAVDVVSTGLYIYKGLDFTAGLYGLYTIIAIFGYFKWRKMMNKDEGLEIRD</sequence>
<keyword evidence="9 10" id="KW-0472">Membrane</keyword>
<dbReference type="PANTHER" id="PTHR36122">
    <property type="entry name" value="NICOTINAMIDE RIBOSIDE TRANSPORTER PNUC"/>
    <property type="match status" value="1"/>
</dbReference>
<evidence type="ECO:0000256" key="6">
    <source>
        <dbReference type="ARBA" id="ARBA00022475"/>
    </source>
</evidence>
<dbReference type="Pfam" id="PF04973">
    <property type="entry name" value="NMN_transporter"/>
    <property type="match status" value="1"/>
</dbReference>
<name>R9HZX2_BACUN</name>
<dbReference type="PANTHER" id="PTHR36122:SF2">
    <property type="entry name" value="NICOTINAMIDE RIBOSIDE TRANSPORTER PNUC"/>
    <property type="match status" value="1"/>
</dbReference>
<evidence type="ECO:0000313" key="12">
    <source>
        <dbReference type="Proteomes" id="UP000014212"/>
    </source>
</evidence>